<reference evidence="1 2" key="1">
    <citation type="submission" date="2024-01" db="EMBL/GenBank/DDBJ databases">
        <title>Genome assemblies of Stephania.</title>
        <authorList>
            <person name="Yang L."/>
        </authorList>
    </citation>
    <scope>NUCLEOTIDE SEQUENCE [LARGE SCALE GENOMIC DNA]</scope>
    <source>
        <strain evidence="1">JXDWG</strain>
        <tissue evidence="1">Leaf</tissue>
    </source>
</reference>
<keyword evidence="2" id="KW-1185">Reference proteome</keyword>
<sequence>MWNAPQIVVTSQLVFRYIFKNASKDKGVHGVKTSMSLLKKQAEGVLYPPSSRIKHCLPPCRLDRLHHIRSQITNH</sequence>
<gene>
    <name evidence="1" type="ORF">Scep_030797</name>
</gene>
<dbReference type="AlphaFoldDB" id="A0AAP0E0G6"/>
<accession>A0AAP0E0G6</accession>
<evidence type="ECO:0000313" key="2">
    <source>
        <dbReference type="Proteomes" id="UP001419268"/>
    </source>
</evidence>
<proteinExistence type="predicted"/>
<organism evidence="1 2">
    <name type="scientific">Stephania cephalantha</name>
    <dbReference type="NCBI Taxonomy" id="152367"/>
    <lineage>
        <taxon>Eukaryota</taxon>
        <taxon>Viridiplantae</taxon>
        <taxon>Streptophyta</taxon>
        <taxon>Embryophyta</taxon>
        <taxon>Tracheophyta</taxon>
        <taxon>Spermatophyta</taxon>
        <taxon>Magnoliopsida</taxon>
        <taxon>Ranunculales</taxon>
        <taxon>Menispermaceae</taxon>
        <taxon>Menispermoideae</taxon>
        <taxon>Cissampelideae</taxon>
        <taxon>Stephania</taxon>
    </lineage>
</organism>
<dbReference type="Proteomes" id="UP001419268">
    <property type="component" value="Unassembled WGS sequence"/>
</dbReference>
<name>A0AAP0E0G6_9MAGN</name>
<comment type="caution">
    <text evidence="1">The sequence shown here is derived from an EMBL/GenBank/DDBJ whole genome shotgun (WGS) entry which is preliminary data.</text>
</comment>
<evidence type="ECO:0000313" key="1">
    <source>
        <dbReference type="EMBL" id="KAK9084326.1"/>
    </source>
</evidence>
<dbReference type="EMBL" id="JBBNAG010000013">
    <property type="protein sequence ID" value="KAK9084326.1"/>
    <property type="molecule type" value="Genomic_DNA"/>
</dbReference>
<protein>
    <submittedName>
        <fullName evidence="1">Uncharacterized protein</fullName>
    </submittedName>
</protein>